<feature type="transmembrane region" description="Helical" evidence="1">
    <location>
        <begin position="155"/>
        <end position="173"/>
    </location>
</feature>
<protein>
    <submittedName>
        <fullName evidence="2">Uncharacterized protein</fullName>
    </submittedName>
</protein>
<dbReference type="Proteomes" id="UP000316621">
    <property type="component" value="Chromosome 6"/>
</dbReference>
<dbReference type="EMBL" id="CM010720">
    <property type="protein sequence ID" value="RZC64788.1"/>
    <property type="molecule type" value="Genomic_DNA"/>
</dbReference>
<dbReference type="PANTHER" id="PTHR35475">
    <property type="entry name" value="WD REPEAT PROTEIN"/>
    <property type="match status" value="1"/>
</dbReference>
<gene>
    <name evidence="2" type="ORF">C5167_008471</name>
</gene>
<feature type="transmembrane region" description="Helical" evidence="1">
    <location>
        <begin position="125"/>
        <end position="143"/>
    </location>
</feature>
<evidence type="ECO:0000313" key="3">
    <source>
        <dbReference type="Proteomes" id="UP000316621"/>
    </source>
</evidence>
<evidence type="ECO:0000313" key="2">
    <source>
        <dbReference type="EMBL" id="RZC64788.1"/>
    </source>
</evidence>
<keyword evidence="1" id="KW-0472">Membrane</keyword>
<sequence length="188" mass="21486">MEKEIVTDEIEEKIDEVEETQPLLNPNPKTVKTKVPEVEINVYRKGRGPIDKFKTNLGGWDQDRLEVVDILDKYGFKSIFAFNTDKGRGVPIRFNAKNGRSLLPYRDGSVIFIDGEPKDSLIKPISKILFGLAMSVLLISFVLKERPAWFEKLNAYGGNFPPWAIACAVIVFTRMRKRTRDFLAKFGF</sequence>
<dbReference type="OrthoDB" id="658712at2759"/>
<name>A0A4Y7JYD5_PAPSO</name>
<keyword evidence="3" id="KW-1185">Reference proteome</keyword>
<accession>A0A4Y7JYD5</accession>
<dbReference type="Gramene" id="RZC64788">
    <property type="protein sequence ID" value="RZC64788"/>
    <property type="gene ID" value="C5167_008471"/>
</dbReference>
<proteinExistence type="predicted"/>
<organism evidence="2 3">
    <name type="scientific">Papaver somniferum</name>
    <name type="common">Opium poppy</name>
    <dbReference type="NCBI Taxonomy" id="3469"/>
    <lineage>
        <taxon>Eukaryota</taxon>
        <taxon>Viridiplantae</taxon>
        <taxon>Streptophyta</taxon>
        <taxon>Embryophyta</taxon>
        <taxon>Tracheophyta</taxon>
        <taxon>Spermatophyta</taxon>
        <taxon>Magnoliopsida</taxon>
        <taxon>Ranunculales</taxon>
        <taxon>Papaveraceae</taxon>
        <taxon>Papaveroideae</taxon>
        <taxon>Papaver</taxon>
    </lineage>
</organism>
<keyword evidence="1" id="KW-1133">Transmembrane helix</keyword>
<reference evidence="2 3" key="1">
    <citation type="journal article" date="2018" name="Science">
        <title>The opium poppy genome and morphinan production.</title>
        <authorList>
            <person name="Guo L."/>
            <person name="Winzer T."/>
            <person name="Yang X."/>
            <person name="Li Y."/>
            <person name="Ning Z."/>
            <person name="He Z."/>
            <person name="Teodor R."/>
            <person name="Lu Y."/>
            <person name="Bowser T.A."/>
            <person name="Graham I.A."/>
            <person name="Ye K."/>
        </authorList>
    </citation>
    <scope>NUCLEOTIDE SEQUENCE [LARGE SCALE GENOMIC DNA]</scope>
    <source>
        <strain evidence="3">cv. HN1</strain>
        <tissue evidence="2">Leaves</tissue>
    </source>
</reference>
<dbReference type="PANTHER" id="PTHR35475:SF1">
    <property type="entry name" value="WD REPEAT PROTEIN"/>
    <property type="match status" value="1"/>
</dbReference>
<keyword evidence="1" id="KW-0812">Transmembrane</keyword>
<dbReference type="AlphaFoldDB" id="A0A4Y7JYD5"/>
<dbReference type="OMA" id="IHLYRQG"/>
<evidence type="ECO:0000256" key="1">
    <source>
        <dbReference type="SAM" id="Phobius"/>
    </source>
</evidence>